<evidence type="ECO:0000313" key="3">
    <source>
        <dbReference type="RefSeq" id="XP_011636327.1"/>
    </source>
</evidence>
<name>A0A6I9W3F9_9HYME</name>
<evidence type="ECO:0000313" key="2">
    <source>
        <dbReference type="Proteomes" id="UP000504615"/>
    </source>
</evidence>
<dbReference type="GeneID" id="105426697"/>
<feature type="compositionally biased region" description="Basic and acidic residues" evidence="1">
    <location>
        <begin position="204"/>
        <end position="221"/>
    </location>
</feature>
<feature type="region of interest" description="Disordered" evidence="1">
    <location>
        <begin position="44"/>
        <end position="63"/>
    </location>
</feature>
<dbReference type="Proteomes" id="UP000504615">
    <property type="component" value="Unplaced"/>
</dbReference>
<dbReference type="RefSeq" id="XP_011636327.1">
    <property type="nucleotide sequence ID" value="XM_011638025.2"/>
</dbReference>
<feature type="compositionally biased region" description="Basic and acidic residues" evidence="1">
    <location>
        <begin position="95"/>
        <end position="113"/>
    </location>
</feature>
<organism evidence="2 3">
    <name type="scientific">Pogonomyrmex barbatus</name>
    <name type="common">red harvester ant</name>
    <dbReference type="NCBI Taxonomy" id="144034"/>
    <lineage>
        <taxon>Eukaryota</taxon>
        <taxon>Metazoa</taxon>
        <taxon>Ecdysozoa</taxon>
        <taxon>Arthropoda</taxon>
        <taxon>Hexapoda</taxon>
        <taxon>Insecta</taxon>
        <taxon>Pterygota</taxon>
        <taxon>Neoptera</taxon>
        <taxon>Endopterygota</taxon>
        <taxon>Hymenoptera</taxon>
        <taxon>Apocrita</taxon>
        <taxon>Aculeata</taxon>
        <taxon>Formicoidea</taxon>
        <taxon>Formicidae</taxon>
        <taxon>Myrmicinae</taxon>
        <taxon>Pogonomyrmex</taxon>
    </lineage>
</organism>
<sequence length="608" mass="68945">MRCVRFDRSHLNVKKENLSITTIDKVNQNDNSLQSCQEELISDQSTPIAKKQSANMDGDESPDLDYSPSPILPLCTQDCGNEVAWDWQSSLSRTPESKSKKHNSENAHCETPKGTKLLQRKRNSNSPLLFKPLKRKAIKMEHIENIGEFAAELQALNERVEVIRQNDKNRSIDCAKEVKTLSLTNTNDKEELAVRVNKQNSIEKNGDNNDEQNKVEEAKDHNTIKKEMSGSYDDLFDDSVDEDIIRCTQELEEKFNLIPDKGNSMHSQTSIKNEESFCTNDISNKESLQFNSSDNNKETSAKSTLGAGYSNILKTYSKFPLKRDANSSLHGANSVIQRNTDTHKSYINNNNHTIQPPFQKLCDNKKLVKSNTIDLFDFPDDSFDDWLAACVEDEKLLSNSNGPRKKDDMKFHDNYKRLTYAPLKSESKSADSFKHTAKPQTSNTSFLENRKFFKTKSLSDQYVNRDAIINKSTINGSYHATKSTLSHLNSSRSSIPHTSVARASVSTRPIITYDRKIENTAISLMRGTDRTRGCDVNRCAVKGDGDRFVKHHSTGNMKSDVQETKTKAGSQPTWCTAEEIERKRLQALARLQARKKFYSTKITNNINR</sequence>
<gene>
    <name evidence="3" type="primary">LOC105426697</name>
</gene>
<feature type="region of interest" description="Disordered" evidence="1">
    <location>
        <begin position="201"/>
        <end position="221"/>
    </location>
</feature>
<keyword evidence="2" id="KW-1185">Reference proteome</keyword>
<dbReference type="AlphaFoldDB" id="A0A6I9W3F9"/>
<proteinExistence type="predicted"/>
<feature type="compositionally biased region" description="Polar residues" evidence="1">
    <location>
        <begin position="44"/>
        <end position="55"/>
    </location>
</feature>
<accession>A0A6I9W3F9</accession>
<evidence type="ECO:0000256" key="1">
    <source>
        <dbReference type="SAM" id="MobiDB-lite"/>
    </source>
</evidence>
<dbReference type="KEGG" id="pbar:105426697"/>
<dbReference type="OrthoDB" id="2017408at2759"/>
<feature type="region of interest" description="Disordered" evidence="1">
    <location>
        <begin position="90"/>
        <end position="115"/>
    </location>
</feature>
<protein>
    <submittedName>
        <fullName evidence="3">Uncharacterized protein LOC105426697 isoform X1</fullName>
    </submittedName>
</protein>
<reference evidence="3" key="1">
    <citation type="submission" date="2025-08" db="UniProtKB">
        <authorList>
            <consortium name="RefSeq"/>
        </authorList>
    </citation>
    <scope>IDENTIFICATION</scope>
</reference>